<accession>A0A8H3VZN5</accession>
<evidence type="ECO:0000313" key="2">
    <source>
        <dbReference type="EMBL" id="KAF0317265.1"/>
    </source>
</evidence>
<evidence type="ECO:0000256" key="1">
    <source>
        <dbReference type="SAM" id="Phobius"/>
    </source>
</evidence>
<dbReference type="AlphaFoldDB" id="A0A8H3VZN5"/>
<protein>
    <submittedName>
        <fullName evidence="2">Uncharacterized protein</fullName>
    </submittedName>
</protein>
<evidence type="ECO:0000313" key="3">
    <source>
        <dbReference type="Proteomes" id="UP000434172"/>
    </source>
</evidence>
<organism evidence="2 3">
    <name type="scientific">Colletotrichum asianum</name>
    <dbReference type="NCBI Taxonomy" id="702518"/>
    <lineage>
        <taxon>Eukaryota</taxon>
        <taxon>Fungi</taxon>
        <taxon>Dikarya</taxon>
        <taxon>Ascomycota</taxon>
        <taxon>Pezizomycotina</taxon>
        <taxon>Sordariomycetes</taxon>
        <taxon>Hypocreomycetidae</taxon>
        <taxon>Glomerellales</taxon>
        <taxon>Glomerellaceae</taxon>
        <taxon>Colletotrichum</taxon>
        <taxon>Colletotrichum gloeosporioides species complex</taxon>
    </lineage>
</organism>
<reference evidence="2 3" key="1">
    <citation type="submission" date="2019-12" db="EMBL/GenBank/DDBJ databases">
        <title>A genome sequence resource for the geographically widespread anthracnose pathogen Colletotrichum asianum.</title>
        <authorList>
            <person name="Meng Y."/>
        </authorList>
    </citation>
    <scope>NUCLEOTIDE SEQUENCE [LARGE SCALE GENOMIC DNA]</scope>
    <source>
        <strain evidence="2 3">ICMP 18580</strain>
    </source>
</reference>
<keyword evidence="1" id="KW-0812">Transmembrane</keyword>
<feature type="transmembrane region" description="Helical" evidence="1">
    <location>
        <begin position="33"/>
        <end position="54"/>
    </location>
</feature>
<dbReference type="OrthoDB" id="273010at2759"/>
<gene>
    <name evidence="2" type="ORF">GQ607_015481</name>
</gene>
<keyword evidence="3" id="KW-1185">Reference proteome</keyword>
<proteinExistence type="predicted"/>
<comment type="caution">
    <text evidence="2">The sequence shown here is derived from an EMBL/GenBank/DDBJ whole genome shotgun (WGS) entry which is preliminary data.</text>
</comment>
<keyword evidence="1" id="KW-1133">Transmembrane helix</keyword>
<sequence length="59" mass="6587">MEQFALQSAHSGAIKHLHLIQFSPNTAGLAREIRLAITVVVIGWVTVTGIRAFFERARR</sequence>
<dbReference type="EMBL" id="WOWK01000134">
    <property type="protein sequence ID" value="KAF0317265.1"/>
    <property type="molecule type" value="Genomic_DNA"/>
</dbReference>
<dbReference type="Proteomes" id="UP000434172">
    <property type="component" value="Unassembled WGS sequence"/>
</dbReference>
<keyword evidence="1" id="KW-0472">Membrane</keyword>
<name>A0A8H3VZN5_9PEZI</name>